<dbReference type="SUPFAM" id="SSF53807">
    <property type="entry name" value="Helical backbone' metal receptor"/>
    <property type="match status" value="1"/>
</dbReference>
<dbReference type="InterPro" id="IPR050902">
    <property type="entry name" value="ABC_Transporter_SBP"/>
</dbReference>
<dbReference type="CDD" id="cd00636">
    <property type="entry name" value="TroA-like"/>
    <property type="match status" value="1"/>
</dbReference>
<evidence type="ECO:0000313" key="3">
    <source>
        <dbReference type="EMBL" id="MFH5775795.1"/>
    </source>
</evidence>
<sequence length="278" mass="29813">MVRSGLLALALALPCAVLARADVPQRVVSMNLCTDQLAMLLAGPRQLVSVSRHAGDPSTSAMADQARAFPANGGTAEEIYLLRPDLVLAGDYTNPVTLAMLQRLGIRVETFPADETVAGIRDNLRRMGELLGREPAAGHAIRDFDRDLARLDDAPPGPRPLAALYAANGYSSGSLTLPGQIIALAGFENLADRRGIAAGGYLPLETLLLSGADLLVKGRRYPGRSRAEEPLDHPALRELARRLPSTPMNDPEWVCGTPFVLNAVARLRDQRLSMPEAK</sequence>
<keyword evidence="1" id="KW-0732">Signal</keyword>
<evidence type="ECO:0000256" key="1">
    <source>
        <dbReference type="SAM" id="SignalP"/>
    </source>
</evidence>
<dbReference type="Gene3D" id="3.40.50.1980">
    <property type="entry name" value="Nitrogenase molybdenum iron protein domain"/>
    <property type="match status" value="2"/>
</dbReference>
<gene>
    <name evidence="3" type="ORF">ACHFJ0_16205</name>
</gene>
<dbReference type="RefSeq" id="WP_395134972.1">
    <property type="nucleotide sequence ID" value="NZ_JBIMPR010000012.1"/>
</dbReference>
<comment type="caution">
    <text evidence="3">The sequence shown here is derived from an EMBL/GenBank/DDBJ whole genome shotgun (WGS) entry which is preliminary data.</text>
</comment>
<protein>
    <submittedName>
        <fullName evidence="3">ABC transporter substrate-binding protein</fullName>
    </submittedName>
</protein>
<proteinExistence type="predicted"/>
<name>A0ABW7LN78_9RHOB</name>
<keyword evidence="4" id="KW-1185">Reference proteome</keyword>
<dbReference type="PROSITE" id="PS50983">
    <property type="entry name" value="FE_B12_PBP"/>
    <property type="match status" value="1"/>
</dbReference>
<feature type="chain" id="PRO_5045734333" evidence="1">
    <location>
        <begin position="22"/>
        <end position="278"/>
    </location>
</feature>
<dbReference type="Pfam" id="PF01497">
    <property type="entry name" value="Peripla_BP_2"/>
    <property type="match status" value="1"/>
</dbReference>
<reference evidence="3 4" key="1">
    <citation type="submission" date="2024-10" db="EMBL/GenBank/DDBJ databases">
        <title>Paracoccus drimophilus sp. nov., a novel bacterium from corn roots in Hunan.</title>
        <authorList>
            <person name="Li X."/>
        </authorList>
    </citation>
    <scope>NUCLEOTIDE SEQUENCE [LARGE SCALE GENOMIC DNA]</scope>
    <source>
        <strain evidence="3 4">NGMCC 1.201697</strain>
    </source>
</reference>
<dbReference type="PANTHER" id="PTHR30535:SF34">
    <property type="entry name" value="MOLYBDATE-BINDING PROTEIN MOLA"/>
    <property type="match status" value="1"/>
</dbReference>
<evidence type="ECO:0000259" key="2">
    <source>
        <dbReference type="PROSITE" id="PS50983"/>
    </source>
</evidence>
<accession>A0ABW7LN78</accession>
<dbReference type="InterPro" id="IPR002491">
    <property type="entry name" value="ABC_transptr_periplasmic_BD"/>
</dbReference>
<dbReference type="PANTHER" id="PTHR30535">
    <property type="entry name" value="VITAMIN B12-BINDING PROTEIN"/>
    <property type="match status" value="1"/>
</dbReference>
<evidence type="ECO:0000313" key="4">
    <source>
        <dbReference type="Proteomes" id="UP001609376"/>
    </source>
</evidence>
<feature type="signal peptide" evidence="1">
    <location>
        <begin position="1"/>
        <end position="21"/>
    </location>
</feature>
<dbReference type="EMBL" id="JBIMPR010000012">
    <property type="protein sequence ID" value="MFH5775795.1"/>
    <property type="molecule type" value="Genomic_DNA"/>
</dbReference>
<dbReference type="Proteomes" id="UP001609376">
    <property type="component" value="Unassembled WGS sequence"/>
</dbReference>
<feature type="domain" description="Fe/B12 periplasmic-binding" evidence="2">
    <location>
        <begin position="26"/>
        <end position="278"/>
    </location>
</feature>
<organism evidence="3 4">
    <name type="scientific">Paracoccus broussonetiae subsp. drimophilus</name>
    <dbReference type="NCBI Taxonomy" id="3373869"/>
    <lineage>
        <taxon>Bacteria</taxon>
        <taxon>Pseudomonadati</taxon>
        <taxon>Pseudomonadota</taxon>
        <taxon>Alphaproteobacteria</taxon>
        <taxon>Rhodobacterales</taxon>
        <taxon>Paracoccaceae</taxon>
        <taxon>Paracoccus</taxon>
        <taxon>Paracoccus broussonetiae</taxon>
    </lineage>
</organism>